<reference evidence="1 2" key="1">
    <citation type="submission" date="2023-10" db="EMBL/GenBank/DDBJ databases">
        <title>Glaciecola aquimarina strain GGW-M5 nov., isolated from a coastal seawater.</title>
        <authorList>
            <person name="Bayburt H."/>
            <person name="Kim J.M."/>
            <person name="Choi B.J."/>
            <person name="Jeon C.O."/>
        </authorList>
    </citation>
    <scope>NUCLEOTIDE SEQUENCE [LARGE SCALE GENOMIC DNA]</scope>
    <source>
        <strain evidence="1 2">KCTC 32108</strain>
    </source>
</reference>
<keyword evidence="2" id="KW-1185">Reference proteome</keyword>
<protein>
    <submittedName>
        <fullName evidence="1">Uncharacterized protein</fullName>
    </submittedName>
</protein>
<comment type="caution">
    <text evidence="1">The sequence shown here is derived from an EMBL/GenBank/DDBJ whole genome shotgun (WGS) entry which is preliminary data.</text>
</comment>
<name>A0ABU3SWV3_9ALTE</name>
<dbReference type="EMBL" id="JAWDIO010000002">
    <property type="protein sequence ID" value="MDU0354493.1"/>
    <property type="molecule type" value="Genomic_DNA"/>
</dbReference>
<evidence type="ECO:0000313" key="1">
    <source>
        <dbReference type="EMBL" id="MDU0354493.1"/>
    </source>
</evidence>
<proteinExistence type="predicted"/>
<dbReference type="RefSeq" id="WP_316026089.1">
    <property type="nucleotide sequence ID" value="NZ_JAWDIO010000002.1"/>
</dbReference>
<accession>A0ABU3SWV3</accession>
<dbReference type="Proteomes" id="UP001247805">
    <property type="component" value="Unassembled WGS sequence"/>
</dbReference>
<organism evidence="1 2">
    <name type="scientific">Paraglaciecola aquimarina</name>
    <dbReference type="NCBI Taxonomy" id="1235557"/>
    <lineage>
        <taxon>Bacteria</taxon>
        <taxon>Pseudomonadati</taxon>
        <taxon>Pseudomonadota</taxon>
        <taxon>Gammaproteobacteria</taxon>
        <taxon>Alteromonadales</taxon>
        <taxon>Alteromonadaceae</taxon>
        <taxon>Paraglaciecola</taxon>
    </lineage>
</organism>
<gene>
    <name evidence="1" type="ORF">RS130_11595</name>
</gene>
<sequence>MLKFLYGTNHSNTTSFHYIDWNKLVTNVETPPNLGTISPKEAKEQSAFIAATDAPNKTKDTIMSHNNFTLLRLDIDETELNLDTIADTLESLFIESFLIHTTASHQQNENGNRYRVYIELAVSIPYGVWAALESYLSYIFKADDCATRPQQIMYLPVKLDGDKYAYKVAVGKALTVEGSQLLEDAKAFEQAQLEEQEAANTKPIKPTYKPDLIGQQVSIIDLVNEAYTWDDLLLSYGYKTQGKAYLPPESTSAKAGAYILTSNTDGKERYYSHHESDPCATGQSLDKFDFICIRGFRGNTSEALKQIAARYFPDVDRHNKEEWKIHQYNQKAQKLFKAVS</sequence>
<evidence type="ECO:0000313" key="2">
    <source>
        <dbReference type="Proteomes" id="UP001247805"/>
    </source>
</evidence>